<evidence type="ECO:0000313" key="1">
    <source>
        <dbReference type="EMBL" id="CAB4132357.1"/>
    </source>
</evidence>
<reference evidence="1" key="1">
    <citation type="submission" date="2020-04" db="EMBL/GenBank/DDBJ databases">
        <authorList>
            <person name="Chiriac C."/>
            <person name="Salcher M."/>
            <person name="Ghai R."/>
            <person name="Kavagutti S V."/>
        </authorList>
    </citation>
    <scope>NUCLEOTIDE SEQUENCE</scope>
</reference>
<gene>
    <name evidence="1" type="ORF">UFOVP253_9</name>
</gene>
<organism evidence="1">
    <name type="scientific">uncultured Caudovirales phage</name>
    <dbReference type="NCBI Taxonomy" id="2100421"/>
    <lineage>
        <taxon>Viruses</taxon>
        <taxon>Duplodnaviria</taxon>
        <taxon>Heunggongvirae</taxon>
        <taxon>Uroviricota</taxon>
        <taxon>Caudoviricetes</taxon>
        <taxon>Peduoviridae</taxon>
        <taxon>Maltschvirus</taxon>
        <taxon>Maltschvirus maltsch</taxon>
    </lineage>
</organism>
<sequence>MSKDELFKKYKIDQSHATWDDAVDNWFSIEIYRRMHDEQLPPPDDESIAWVLDFLDKTNDAKYFFSLDNPGSHFLTAKRMVHRHADAILKELAPNQPNPVRKEREQ</sequence>
<accession>A0A6J5LH02</accession>
<protein>
    <submittedName>
        <fullName evidence="1">Uncharacterized protein</fullName>
    </submittedName>
</protein>
<dbReference type="EMBL" id="LR796266">
    <property type="protein sequence ID" value="CAB4132357.1"/>
    <property type="molecule type" value="Genomic_DNA"/>
</dbReference>
<proteinExistence type="predicted"/>
<name>A0A6J5LH02_9CAUD</name>